<dbReference type="FunFam" id="2.60.40.1120:FF:000003">
    <property type="entry name" value="Outer membrane protein Omp121"/>
    <property type="match status" value="1"/>
</dbReference>
<dbReference type="Gene3D" id="2.60.40.1120">
    <property type="entry name" value="Carboxypeptidase-like, regulatory domain"/>
    <property type="match status" value="1"/>
</dbReference>
<evidence type="ECO:0000256" key="4">
    <source>
        <dbReference type="ARBA" id="ARBA00022692"/>
    </source>
</evidence>
<accession>A0A8J6QAD1</accession>
<dbReference type="Gene3D" id="2.40.170.20">
    <property type="entry name" value="TonB-dependent receptor, beta-barrel domain"/>
    <property type="match status" value="1"/>
</dbReference>
<feature type="domain" description="TonB-dependent receptor plug" evidence="8">
    <location>
        <begin position="195"/>
        <end position="316"/>
    </location>
</feature>
<dbReference type="Pfam" id="PF13715">
    <property type="entry name" value="CarbopepD_reg_2"/>
    <property type="match status" value="1"/>
</dbReference>
<keyword evidence="2 7" id="KW-0813">Transport</keyword>
<dbReference type="Proteomes" id="UP000602057">
    <property type="component" value="Unassembled WGS sequence"/>
</dbReference>
<dbReference type="NCBIfam" id="TIGR04057">
    <property type="entry name" value="SusC_RagA_signa"/>
    <property type="match status" value="1"/>
</dbReference>
<dbReference type="SUPFAM" id="SSF56935">
    <property type="entry name" value="Porins"/>
    <property type="match status" value="1"/>
</dbReference>
<dbReference type="InterPro" id="IPR036942">
    <property type="entry name" value="Beta-barrel_TonB_sf"/>
</dbReference>
<dbReference type="Gene3D" id="2.170.130.10">
    <property type="entry name" value="TonB-dependent receptor, plug domain"/>
    <property type="match status" value="1"/>
</dbReference>
<evidence type="ECO:0000256" key="1">
    <source>
        <dbReference type="ARBA" id="ARBA00004571"/>
    </source>
</evidence>
<dbReference type="InterPro" id="IPR037066">
    <property type="entry name" value="Plug_dom_sf"/>
</dbReference>
<dbReference type="SUPFAM" id="SSF49464">
    <property type="entry name" value="Carboxypeptidase regulatory domain-like"/>
    <property type="match status" value="1"/>
</dbReference>
<dbReference type="GO" id="GO:0009279">
    <property type="term" value="C:cell outer membrane"/>
    <property type="evidence" value="ECO:0007669"/>
    <property type="project" value="UniProtKB-SubCell"/>
</dbReference>
<comment type="caution">
    <text evidence="9">The sequence shown here is derived from an EMBL/GenBank/DDBJ whole genome shotgun (WGS) entry which is preliminary data.</text>
</comment>
<dbReference type="Pfam" id="PF07715">
    <property type="entry name" value="Plug"/>
    <property type="match status" value="1"/>
</dbReference>
<reference evidence="9" key="1">
    <citation type="journal article" date="2013" name="Int. J. Syst. Evol. Microbiol.">
        <title>Aestuariibaculum suncheonense gen. nov., sp. nov., a marine bacterium of the family Flavobacteriaceae isolated from a tidal flat and emended descriptions of the genera Gaetbulibacter and Tamlana.</title>
        <authorList>
            <person name="Jeong S.H."/>
            <person name="Park M.S."/>
            <person name="Jin H.M."/>
            <person name="Lee K."/>
            <person name="Park W."/>
            <person name="Jeon C.O."/>
        </authorList>
    </citation>
    <scope>NUCLEOTIDE SEQUENCE</scope>
    <source>
        <strain evidence="9">SC17</strain>
    </source>
</reference>
<evidence type="ECO:0000313" key="9">
    <source>
        <dbReference type="EMBL" id="MBD0836035.1"/>
    </source>
</evidence>
<dbReference type="PROSITE" id="PS52016">
    <property type="entry name" value="TONB_DEPENDENT_REC_3"/>
    <property type="match status" value="1"/>
</dbReference>
<dbReference type="InterPro" id="IPR012910">
    <property type="entry name" value="Plug_dom"/>
</dbReference>
<protein>
    <submittedName>
        <fullName evidence="9">SusC/RagA family TonB-linked outer membrane protein</fullName>
    </submittedName>
</protein>
<organism evidence="9 10">
    <name type="scientific">Aestuariibaculum suncheonense</name>
    <dbReference type="NCBI Taxonomy" id="1028745"/>
    <lineage>
        <taxon>Bacteria</taxon>
        <taxon>Pseudomonadati</taxon>
        <taxon>Bacteroidota</taxon>
        <taxon>Flavobacteriia</taxon>
        <taxon>Flavobacteriales</taxon>
        <taxon>Flavobacteriaceae</taxon>
    </lineage>
</organism>
<comment type="subcellular location">
    <subcellularLocation>
        <location evidence="1 7">Cell outer membrane</location>
        <topology evidence="1 7">Multi-pass membrane protein</topology>
    </subcellularLocation>
</comment>
<dbReference type="RefSeq" id="WP_188216531.1">
    <property type="nucleotide sequence ID" value="NZ_BAABGH010000007.1"/>
</dbReference>
<keyword evidence="4 7" id="KW-0812">Transmembrane</keyword>
<dbReference type="EMBL" id="JACVXC010000004">
    <property type="protein sequence ID" value="MBD0836035.1"/>
    <property type="molecule type" value="Genomic_DNA"/>
</dbReference>
<comment type="similarity">
    <text evidence="7">Belongs to the TonB-dependent receptor family.</text>
</comment>
<evidence type="ECO:0000256" key="2">
    <source>
        <dbReference type="ARBA" id="ARBA00022448"/>
    </source>
</evidence>
<evidence type="ECO:0000256" key="7">
    <source>
        <dbReference type="PROSITE-ProRule" id="PRU01360"/>
    </source>
</evidence>
<dbReference type="NCBIfam" id="TIGR04056">
    <property type="entry name" value="OMP_RagA_SusC"/>
    <property type="match status" value="1"/>
</dbReference>
<name>A0A8J6QAD1_9FLAO</name>
<reference evidence="9" key="2">
    <citation type="submission" date="2020-09" db="EMBL/GenBank/DDBJ databases">
        <authorList>
            <person name="Wu Z."/>
        </authorList>
    </citation>
    <scope>NUCLEOTIDE SEQUENCE</scope>
    <source>
        <strain evidence="9">SC17</strain>
    </source>
</reference>
<dbReference type="InterPro" id="IPR023996">
    <property type="entry name" value="TonB-dep_OMP_SusC/RagA"/>
</dbReference>
<evidence type="ECO:0000313" key="10">
    <source>
        <dbReference type="Proteomes" id="UP000602057"/>
    </source>
</evidence>
<dbReference type="InterPro" id="IPR039426">
    <property type="entry name" value="TonB-dep_rcpt-like"/>
</dbReference>
<keyword evidence="5 7" id="KW-0472">Membrane</keyword>
<proteinExistence type="inferred from homology"/>
<dbReference type="AlphaFoldDB" id="A0A8J6QAD1"/>
<gene>
    <name evidence="9" type="ORF">ICJ84_11345</name>
</gene>
<evidence type="ECO:0000259" key="8">
    <source>
        <dbReference type="Pfam" id="PF07715"/>
    </source>
</evidence>
<evidence type="ECO:0000256" key="3">
    <source>
        <dbReference type="ARBA" id="ARBA00022452"/>
    </source>
</evidence>
<evidence type="ECO:0000256" key="6">
    <source>
        <dbReference type="ARBA" id="ARBA00023237"/>
    </source>
</evidence>
<dbReference type="InterPro" id="IPR023997">
    <property type="entry name" value="TonB-dep_OMP_SusC/RagA_CS"/>
</dbReference>
<dbReference type="InterPro" id="IPR008969">
    <property type="entry name" value="CarboxyPept-like_regulatory"/>
</dbReference>
<keyword evidence="3 7" id="KW-1134">Transmembrane beta strand</keyword>
<evidence type="ECO:0000256" key="5">
    <source>
        <dbReference type="ARBA" id="ARBA00023136"/>
    </source>
</evidence>
<keyword evidence="10" id="KW-1185">Reference proteome</keyword>
<sequence length="1094" mass="122287">MKRSLMLGITFFSITAFSFSQKISLKMGKVKLYEALKEIKKEANVDFFYSDKEVNVDRTVFVDFNNTDVEDIIYKLLGDTYSVQKTEDGIVLISPRHSISFKNEINVKGVVTDNDGLPLPGVTVLVKGTRQGTTTDFDGNYSILADEASTLVFSYIGFKTIEVEVGGKNQINVQMVPDFKALDEVVVTGIVERNKESFTGAVTTVKGEELKAIGNLNVIESLKTIDPSFVIVEDNLLGSNPNRLPNIEVRGKTSISTDDLRDEFGGNPNQPLFVLDGFETTLRTIIDLDMNRVSSITVLKDAASTALYGARAANGVIVVETIKPKEGKLLVNYTSDLRVDMPDLTDYNLMNAEQKLEYERLSGVWTEGISSLNLSQFKLDEQYNEILKEIRRGVDTYWLNEPVRVGTTLGHSLYASGGAENVTYGLGLNYRNQEGVMKGSGRDTWGTNFDLTYRKGKINISNRLRINGYDAQESPYGSFAAFAQANPYFRKTDENGDVTRFLDINDYFGTKYGNPLYNASLNSEDKTNNIQITNNLQGMWTVNDKLRLTTGFQINKLTTNQEVFVAPENTKFSGVSYLESGTYTHTQTEDFSYTLNSMATYATVLNGKHSITGNLRGSIEGNKSSRLGVSAVGFPLGTNGNPAYSFSYSPNSKPSTGQNEYRRVNLVASANYNYNKLYFFDLNYRVDGSTVFGSNKKYSPFWAVGAGWNLVNQFDLNKAVFTSLRLRGSIGRTGNQGFNNLSDVSIYTFSTYINSFGQSLDLSTLANPNLRWQTTMDYSFGLETSLFKNRITAQINTYKKLTDPLVVKIDLPSSTGVVSYPLNAGLLDTKGMEVIFRGSPIYNLKDSKVWTVGLTLAAVKSRYDNFKNTLQSLNDEALNNQSLQRYKDGYSPDDLWAVESLGIDPSTGEEVFLSADGNPTFVYNTSDIKKVGNSRPTLEGVISNTLRVKDFSVSVNLRYRFGGDVFNNALYNKVENINDRNVQGIDERIYNQDLRALTDRWKTPGDITQFKSITNFDAVKMSSRFIQEENVIIGESINFGYQFEDKPWMGNIGLKRLRLNAYMNDIFRISSIKSERGIDYPFARTVSFSLNANF</sequence>
<keyword evidence="6 7" id="KW-0998">Cell outer membrane</keyword>